<organism evidence="1 2">
    <name type="scientific">Aureobasidium pullulans</name>
    <name type="common">Black yeast</name>
    <name type="synonym">Pullularia pullulans</name>
    <dbReference type="NCBI Taxonomy" id="5580"/>
    <lineage>
        <taxon>Eukaryota</taxon>
        <taxon>Fungi</taxon>
        <taxon>Dikarya</taxon>
        <taxon>Ascomycota</taxon>
        <taxon>Pezizomycotina</taxon>
        <taxon>Dothideomycetes</taxon>
        <taxon>Dothideomycetidae</taxon>
        <taxon>Dothideales</taxon>
        <taxon>Saccotheciaceae</taxon>
        <taxon>Aureobasidium</taxon>
    </lineage>
</organism>
<comment type="caution">
    <text evidence="1">The sequence shown here is derived from an EMBL/GenBank/DDBJ whole genome shotgun (WGS) entry which is preliminary data.</text>
</comment>
<accession>A0ABR0TLE7</accession>
<protein>
    <submittedName>
        <fullName evidence="1">Uncharacterized protein</fullName>
    </submittedName>
</protein>
<reference evidence="1 2" key="1">
    <citation type="submission" date="2023-11" db="EMBL/GenBank/DDBJ databases">
        <title>Draft genome sequence and annotation of the polyextremotolerant black yeast-like fungus Aureobasidium pullulans NRRL 62042.</title>
        <authorList>
            <person name="Dielentheis-Frenken M.R.E."/>
            <person name="Wibberg D."/>
            <person name="Blank L.M."/>
            <person name="Tiso T."/>
        </authorList>
    </citation>
    <scope>NUCLEOTIDE SEQUENCE [LARGE SCALE GENOMIC DNA]</scope>
    <source>
        <strain evidence="1 2">NRRL 62042</strain>
    </source>
</reference>
<dbReference type="EMBL" id="JASGXD010000006">
    <property type="protein sequence ID" value="KAK6005172.1"/>
    <property type="molecule type" value="Genomic_DNA"/>
</dbReference>
<dbReference type="Proteomes" id="UP001341245">
    <property type="component" value="Unassembled WGS sequence"/>
</dbReference>
<keyword evidence="2" id="KW-1185">Reference proteome</keyword>
<name>A0ABR0TLE7_AURPU</name>
<sequence length="204" mass="23020">MRGPLSQPVRGAPTFGDMYESPSLRNAGFYPQIPRSHNNTRSTDYNCLSPRFQNAVSGVPVFEDHWPLHVLASDGMAVHMGSTYNSAAPSNHFQYVDYSHTHCPHEMFHVHYTVAPPSLAQSTFGSGYASQFTPTKPVSKLEQTTQGLLDNETNLEKMRQERRLIFEEAAMDLDQAKRDNGSTVPSNKAWEDAWDTLRERLTKM</sequence>
<evidence type="ECO:0000313" key="1">
    <source>
        <dbReference type="EMBL" id="KAK6005172.1"/>
    </source>
</evidence>
<proteinExistence type="predicted"/>
<evidence type="ECO:0000313" key="2">
    <source>
        <dbReference type="Proteomes" id="UP001341245"/>
    </source>
</evidence>
<gene>
    <name evidence="1" type="ORF">QM012_007951</name>
</gene>